<gene>
    <name evidence="4" type="ORF">ESZ00_05520</name>
</gene>
<dbReference type="SUPFAM" id="SSF48230">
    <property type="entry name" value="Chondroitin AC/alginate lyase"/>
    <property type="match status" value="1"/>
</dbReference>
<reference evidence="4 5" key="1">
    <citation type="journal article" date="2016" name="Int. J. Syst. Evol. Microbiol.">
        <title>Acidipila dinghuensis sp. nov., an acidobacterium isolated from forest soil.</title>
        <authorList>
            <person name="Jiang Y.W."/>
            <person name="Wang J."/>
            <person name="Chen M.H."/>
            <person name="Lv Y.Y."/>
            <person name="Qiu L.H."/>
        </authorList>
    </citation>
    <scope>NUCLEOTIDE SEQUENCE [LARGE SCALE GENOMIC DNA]</scope>
    <source>
        <strain evidence="4 5">DHOF10</strain>
    </source>
</reference>
<dbReference type="Proteomes" id="UP000290253">
    <property type="component" value="Unassembled WGS sequence"/>
</dbReference>
<keyword evidence="5" id="KW-1185">Reference proteome</keyword>
<dbReference type="GO" id="GO:0042597">
    <property type="term" value="C:periplasmic space"/>
    <property type="evidence" value="ECO:0007669"/>
    <property type="project" value="InterPro"/>
</dbReference>
<comment type="caution">
    <text evidence="4">The sequence shown here is derived from an EMBL/GenBank/DDBJ whole genome shotgun (WGS) entry which is preliminary data.</text>
</comment>
<evidence type="ECO:0000256" key="2">
    <source>
        <dbReference type="ARBA" id="ARBA00023239"/>
    </source>
</evidence>
<feature type="domain" description="Alginate lyase" evidence="3">
    <location>
        <begin position="68"/>
        <end position="303"/>
    </location>
</feature>
<keyword evidence="1" id="KW-0732">Signal</keyword>
<dbReference type="EMBL" id="SDMK01000001">
    <property type="protein sequence ID" value="RXS97365.1"/>
    <property type="molecule type" value="Genomic_DNA"/>
</dbReference>
<organism evidence="4 5">
    <name type="scientific">Silvibacterium dinghuense</name>
    <dbReference type="NCBI Taxonomy" id="1560006"/>
    <lineage>
        <taxon>Bacteria</taxon>
        <taxon>Pseudomonadati</taxon>
        <taxon>Acidobacteriota</taxon>
        <taxon>Terriglobia</taxon>
        <taxon>Terriglobales</taxon>
        <taxon>Acidobacteriaceae</taxon>
        <taxon>Silvibacterium</taxon>
    </lineage>
</organism>
<protein>
    <recommendedName>
        <fullName evidence="3">Alginate lyase domain-containing protein</fullName>
    </recommendedName>
</protein>
<evidence type="ECO:0000259" key="3">
    <source>
        <dbReference type="Pfam" id="PF05426"/>
    </source>
</evidence>
<sequence>MQKRAGKHWLLMFGIMVPGLLGVMASGSATAQAARLRSPWDDRQIALTDAAYACPAIPAFARTTEVESAYIDSHYSIIDPVKEVAEEKADEPLTHLGQYAVRAADAYLAHGSRQAAQCTYALLTAAAKADAWTGKMPHRQGIYDQNWLLSGVAIAYLKVRNTGVGTAGEDAEIAAWMARLAVPVEVYFDQQLTHPGSDAYNNHLYWAGLSLCAQGIVGNHKAGFLWGMNAYRHGVEAIRGDGSLMAEMNRAGRALHYQLYALGPLVMLAEFGEANGIDLYAERNGALHRLVRFDVAAIEAPERIVKAVGVAQDYKPPASGLEIGWAVPYAARFPYAAKSLNLAEKIAAAPWVNFWQWGGAPPEPVLPRPALSAEDAAFEAQLKHDVAAEYARVFPENRAAESAIAGDWCTMGDPASHDTIARSADGLIATTDHGDSSQARVLQTEKDKAAEIVAPGWLSVTGALDKSGTQIDWSNGTFWERCSAIHPAKQPLSLSGAWYGNVDFSQPCDVKQHGMRLTMACGKFGDATGELHADGSLDTDWSGRQIAGVVTPDGRHILWANQTYWTAARRAARLWPPLTPVAR</sequence>
<proteinExistence type="predicted"/>
<dbReference type="OrthoDB" id="7210452at2"/>
<dbReference type="Gene3D" id="1.50.10.100">
    <property type="entry name" value="Chondroitin AC/alginate lyase"/>
    <property type="match status" value="1"/>
</dbReference>
<name>A0A4Q1SIX3_9BACT</name>
<dbReference type="Pfam" id="PF05426">
    <property type="entry name" value="Alginate_lyase"/>
    <property type="match status" value="1"/>
</dbReference>
<accession>A0A4Q1SIX3</accession>
<evidence type="ECO:0000256" key="1">
    <source>
        <dbReference type="ARBA" id="ARBA00022729"/>
    </source>
</evidence>
<dbReference type="AlphaFoldDB" id="A0A4Q1SIX3"/>
<dbReference type="GO" id="GO:0016829">
    <property type="term" value="F:lyase activity"/>
    <property type="evidence" value="ECO:0007669"/>
    <property type="project" value="UniProtKB-KW"/>
</dbReference>
<evidence type="ECO:0000313" key="4">
    <source>
        <dbReference type="EMBL" id="RXS97365.1"/>
    </source>
</evidence>
<dbReference type="InterPro" id="IPR008397">
    <property type="entry name" value="Alginate_lyase_dom"/>
</dbReference>
<dbReference type="InterPro" id="IPR008929">
    <property type="entry name" value="Chondroitin_lyas"/>
</dbReference>
<evidence type="ECO:0000313" key="5">
    <source>
        <dbReference type="Proteomes" id="UP000290253"/>
    </source>
</evidence>
<keyword evidence="2" id="KW-0456">Lyase</keyword>
<dbReference type="RefSeq" id="WP_129207144.1">
    <property type="nucleotide sequence ID" value="NZ_BMGU01000001.1"/>
</dbReference>